<dbReference type="EMBL" id="BONZ01000157">
    <property type="protein sequence ID" value="GIH21668.1"/>
    <property type="molecule type" value="Genomic_DNA"/>
</dbReference>
<feature type="domain" description="SCP2" evidence="1">
    <location>
        <begin position="12"/>
        <end position="104"/>
    </location>
</feature>
<dbReference type="InterPro" id="IPR036527">
    <property type="entry name" value="SCP2_sterol-bd_dom_sf"/>
</dbReference>
<evidence type="ECO:0000313" key="3">
    <source>
        <dbReference type="Proteomes" id="UP000642748"/>
    </source>
</evidence>
<proteinExistence type="predicted"/>
<protein>
    <recommendedName>
        <fullName evidence="1">SCP2 domain-containing protein</fullName>
    </recommendedName>
</protein>
<gene>
    <name evidence="2" type="ORF">Raf01_98400</name>
</gene>
<dbReference type="Gene3D" id="3.30.1050.10">
    <property type="entry name" value="SCP2 sterol-binding domain"/>
    <property type="match status" value="1"/>
</dbReference>
<evidence type="ECO:0000313" key="2">
    <source>
        <dbReference type="EMBL" id="GIH21668.1"/>
    </source>
</evidence>
<sequence length="124" mass="14481">MDPTGEFFTRLGQRGHEPLLEDISGTIRFDLEGEHGVDRWFLEISQGDLCVSRDERESDCVIRMGRGLFDRLVTGDERQYPAWVRTELRAEGEPRLAYLFQRLLPGPPGARHPREFARERRRRA</sequence>
<reference evidence="2" key="1">
    <citation type="submission" date="2021-01" db="EMBL/GenBank/DDBJ databases">
        <title>Whole genome shotgun sequence of Rugosimonospora africana NBRC 104875.</title>
        <authorList>
            <person name="Komaki H."/>
            <person name="Tamura T."/>
        </authorList>
    </citation>
    <scope>NUCLEOTIDE SEQUENCE</scope>
    <source>
        <strain evidence="2">NBRC 104875</strain>
    </source>
</reference>
<organism evidence="2 3">
    <name type="scientific">Rugosimonospora africana</name>
    <dbReference type="NCBI Taxonomy" id="556532"/>
    <lineage>
        <taxon>Bacteria</taxon>
        <taxon>Bacillati</taxon>
        <taxon>Actinomycetota</taxon>
        <taxon>Actinomycetes</taxon>
        <taxon>Micromonosporales</taxon>
        <taxon>Micromonosporaceae</taxon>
        <taxon>Rugosimonospora</taxon>
    </lineage>
</organism>
<keyword evidence="3" id="KW-1185">Reference proteome</keyword>
<accession>A0A8J3R4S0</accession>
<comment type="caution">
    <text evidence="2">The sequence shown here is derived from an EMBL/GenBank/DDBJ whole genome shotgun (WGS) entry which is preliminary data.</text>
</comment>
<dbReference type="RefSeq" id="WP_203925040.1">
    <property type="nucleotide sequence ID" value="NZ_BONZ01000157.1"/>
</dbReference>
<dbReference type="AlphaFoldDB" id="A0A8J3R4S0"/>
<dbReference type="Proteomes" id="UP000642748">
    <property type="component" value="Unassembled WGS sequence"/>
</dbReference>
<dbReference type="Pfam" id="PF02036">
    <property type="entry name" value="SCP2"/>
    <property type="match status" value="1"/>
</dbReference>
<name>A0A8J3R4S0_9ACTN</name>
<dbReference type="InterPro" id="IPR003033">
    <property type="entry name" value="SCP2_sterol-bd_dom"/>
</dbReference>
<dbReference type="SUPFAM" id="SSF55718">
    <property type="entry name" value="SCP-like"/>
    <property type="match status" value="1"/>
</dbReference>
<evidence type="ECO:0000259" key="1">
    <source>
        <dbReference type="Pfam" id="PF02036"/>
    </source>
</evidence>